<gene>
    <name evidence="1" type="ORF">CNMCM5623_004596</name>
</gene>
<dbReference type="AlphaFoldDB" id="A0A8H6V1Y8"/>
<reference evidence="1" key="1">
    <citation type="submission" date="2020-06" db="EMBL/GenBank/DDBJ databases">
        <title>Draft genome sequences of strains closely related to Aspergillus parafelis and Aspergillus hiratsukae.</title>
        <authorList>
            <person name="Dos Santos R.A.C."/>
            <person name="Rivero-Menendez O."/>
            <person name="Steenwyk J.L."/>
            <person name="Mead M.E."/>
            <person name="Goldman G.H."/>
            <person name="Alastruey-Izquierdo A."/>
            <person name="Rokas A."/>
        </authorList>
    </citation>
    <scope>NUCLEOTIDE SEQUENCE</scope>
    <source>
        <strain evidence="1">CNM-CM5623</strain>
    </source>
</reference>
<comment type="caution">
    <text evidence="1">The sequence shown here is derived from an EMBL/GenBank/DDBJ whole genome shotgun (WGS) entry which is preliminary data.</text>
</comment>
<name>A0A8H6V1Y8_9EURO</name>
<dbReference type="Proteomes" id="UP000654922">
    <property type="component" value="Unassembled WGS sequence"/>
</dbReference>
<sequence>MQRFIQSDYQTPPNVAPNFELVVLEDGGKLNHYWRNNSSTPTTWVGSTATITSNATGAGSLIESDDLNFQVVVLEGNNLNHYWRDNGNPKRPWIGPTATISSKATGPGAIIQSKGPQGTPINFEGLAPLSRFPHWVQVVVPEVGDPSRGNNLNQYSRDKDTLKWTGPTATITQYAQGPGSLILSYLGGSKSNFEVIVPETKYAGGQPPWNFSHYWLDTSVPGNPWNGPTTPTITGNATGPGSLIQSRFGTPGNFEVVVLEGNNLNHYYRSNQKQGAPWTGPIATICSDAVNTWPPT</sequence>
<dbReference type="OrthoDB" id="4469853at2759"/>
<dbReference type="EMBL" id="JACBAE010001141">
    <property type="protein sequence ID" value="KAF7172394.1"/>
    <property type="molecule type" value="Genomic_DNA"/>
</dbReference>
<protein>
    <submittedName>
        <fullName evidence="1">Uncharacterized protein</fullName>
    </submittedName>
</protein>
<evidence type="ECO:0000313" key="1">
    <source>
        <dbReference type="EMBL" id="KAF7172394.1"/>
    </source>
</evidence>
<organism evidence="1 2">
    <name type="scientific">Aspergillus felis</name>
    <dbReference type="NCBI Taxonomy" id="1287682"/>
    <lineage>
        <taxon>Eukaryota</taxon>
        <taxon>Fungi</taxon>
        <taxon>Dikarya</taxon>
        <taxon>Ascomycota</taxon>
        <taxon>Pezizomycotina</taxon>
        <taxon>Eurotiomycetes</taxon>
        <taxon>Eurotiomycetidae</taxon>
        <taxon>Eurotiales</taxon>
        <taxon>Aspergillaceae</taxon>
        <taxon>Aspergillus</taxon>
        <taxon>Aspergillus subgen. Fumigati</taxon>
    </lineage>
</organism>
<evidence type="ECO:0000313" key="2">
    <source>
        <dbReference type="Proteomes" id="UP000654922"/>
    </source>
</evidence>
<accession>A0A8H6V1Y8</accession>
<proteinExistence type="predicted"/>